<evidence type="ECO:0000313" key="6">
    <source>
        <dbReference type="Proteomes" id="UP000006671"/>
    </source>
</evidence>
<evidence type="ECO:0000256" key="2">
    <source>
        <dbReference type="ARBA" id="ARBA00023043"/>
    </source>
</evidence>
<dbReference type="STRING" id="5762.D2V2Z4"/>
<organism evidence="6">
    <name type="scientific">Naegleria gruberi</name>
    <name type="common">Amoeba</name>
    <dbReference type="NCBI Taxonomy" id="5762"/>
    <lineage>
        <taxon>Eukaryota</taxon>
        <taxon>Discoba</taxon>
        <taxon>Heterolobosea</taxon>
        <taxon>Tetramitia</taxon>
        <taxon>Eutetramitia</taxon>
        <taxon>Vahlkampfiidae</taxon>
        <taxon>Naegleria</taxon>
    </lineage>
</organism>
<feature type="region of interest" description="Disordered" evidence="4">
    <location>
        <begin position="515"/>
        <end position="535"/>
    </location>
</feature>
<name>D2V2Z4_NAEGR</name>
<feature type="repeat" description="ANK" evidence="3">
    <location>
        <begin position="484"/>
        <end position="516"/>
    </location>
</feature>
<keyword evidence="1" id="KW-0677">Repeat</keyword>
<evidence type="ECO:0000256" key="1">
    <source>
        <dbReference type="ARBA" id="ARBA00022737"/>
    </source>
</evidence>
<dbReference type="SUPFAM" id="SSF50729">
    <property type="entry name" value="PH domain-like"/>
    <property type="match status" value="1"/>
</dbReference>
<feature type="repeat" description="ANK" evidence="3">
    <location>
        <begin position="383"/>
        <end position="406"/>
    </location>
</feature>
<reference evidence="5 6" key="1">
    <citation type="journal article" date="2010" name="Cell">
        <title>The genome of Naegleria gruberi illuminates early eukaryotic versatility.</title>
        <authorList>
            <person name="Fritz-Laylin L.K."/>
            <person name="Prochnik S.E."/>
            <person name="Ginger M.L."/>
            <person name="Dacks J.B."/>
            <person name="Carpenter M.L."/>
            <person name="Field M.C."/>
            <person name="Kuo A."/>
            <person name="Paredez A."/>
            <person name="Chapman J."/>
            <person name="Pham J."/>
            <person name="Shu S."/>
            <person name="Neupane R."/>
            <person name="Cipriano M."/>
            <person name="Mancuso J."/>
            <person name="Tu H."/>
            <person name="Salamov A."/>
            <person name="Lindquist E."/>
            <person name="Shapiro H."/>
            <person name="Lucas S."/>
            <person name="Grigoriev I.V."/>
            <person name="Cande W.Z."/>
            <person name="Fulton C."/>
            <person name="Rokhsar D.S."/>
            <person name="Dawson S.C."/>
        </authorList>
    </citation>
    <scope>NUCLEOTIDE SEQUENCE [LARGE SCALE GENOMIC DNA]</scope>
    <source>
        <strain evidence="5 6">NEG-M</strain>
    </source>
</reference>
<dbReference type="Pfam" id="PF00023">
    <property type="entry name" value="Ank"/>
    <property type="match status" value="1"/>
</dbReference>
<dbReference type="GO" id="GO:0045944">
    <property type="term" value="P:positive regulation of transcription by RNA polymerase II"/>
    <property type="evidence" value="ECO:0007669"/>
    <property type="project" value="TreeGrafter"/>
</dbReference>
<dbReference type="SUPFAM" id="SSF52047">
    <property type="entry name" value="RNI-like"/>
    <property type="match status" value="1"/>
</dbReference>
<dbReference type="InterPro" id="IPR001611">
    <property type="entry name" value="Leu-rich_rpt"/>
</dbReference>
<dbReference type="GeneID" id="8852412"/>
<dbReference type="OMA" id="CKAICKD"/>
<evidence type="ECO:0000256" key="4">
    <source>
        <dbReference type="SAM" id="MobiDB-lite"/>
    </source>
</evidence>
<protein>
    <submittedName>
        <fullName evidence="5">Ankyrin repeat domain-containing protein</fullName>
    </submittedName>
</protein>
<dbReference type="AlphaFoldDB" id="D2V2Z4"/>
<dbReference type="eggNOG" id="KOG4308">
    <property type="taxonomic scope" value="Eukaryota"/>
</dbReference>
<dbReference type="Gene3D" id="1.25.40.20">
    <property type="entry name" value="Ankyrin repeat-containing domain"/>
    <property type="match status" value="2"/>
</dbReference>
<dbReference type="InterPro" id="IPR036770">
    <property type="entry name" value="Ankyrin_rpt-contain_sf"/>
</dbReference>
<evidence type="ECO:0000313" key="5">
    <source>
        <dbReference type="EMBL" id="EFC48537.1"/>
    </source>
</evidence>
<dbReference type="PROSITE" id="PS50297">
    <property type="entry name" value="ANK_REP_REGION"/>
    <property type="match status" value="3"/>
</dbReference>
<dbReference type="GO" id="GO:0005634">
    <property type="term" value="C:nucleus"/>
    <property type="evidence" value="ECO:0007669"/>
    <property type="project" value="TreeGrafter"/>
</dbReference>
<dbReference type="InterPro" id="IPR002110">
    <property type="entry name" value="Ankyrin_rpt"/>
</dbReference>
<dbReference type="RefSeq" id="XP_002681281.1">
    <property type="nucleotide sequence ID" value="XM_002681235.1"/>
</dbReference>
<evidence type="ECO:0000256" key="3">
    <source>
        <dbReference type="PROSITE-ProRule" id="PRU00023"/>
    </source>
</evidence>
<dbReference type="Gene3D" id="3.80.10.10">
    <property type="entry name" value="Ribonuclease Inhibitor"/>
    <property type="match status" value="1"/>
</dbReference>
<dbReference type="KEGG" id="ngr:NAEGRDRAFT_78351"/>
<dbReference type="PROSITE" id="PS50088">
    <property type="entry name" value="ANK_REPEAT"/>
    <property type="match status" value="4"/>
</dbReference>
<feature type="compositionally biased region" description="Low complexity" evidence="4">
    <location>
        <begin position="525"/>
        <end position="535"/>
    </location>
</feature>
<keyword evidence="6" id="KW-1185">Reference proteome</keyword>
<dbReference type="SMART" id="SM00368">
    <property type="entry name" value="LRR_RI"/>
    <property type="match status" value="4"/>
</dbReference>
<dbReference type="Proteomes" id="UP000006671">
    <property type="component" value="Unassembled WGS sequence"/>
</dbReference>
<dbReference type="SMART" id="SM00248">
    <property type="entry name" value="ANK"/>
    <property type="match status" value="5"/>
</dbReference>
<dbReference type="Pfam" id="PF12796">
    <property type="entry name" value="Ank_2"/>
    <property type="match status" value="1"/>
</dbReference>
<dbReference type="GO" id="GO:0000976">
    <property type="term" value="F:transcription cis-regulatory region binding"/>
    <property type="evidence" value="ECO:0007669"/>
    <property type="project" value="TreeGrafter"/>
</dbReference>
<dbReference type="SUPFAM" id="SSF48403">
    <property type="entry name" value="Ankyrin repeat"/>
    <property type="match status" value="1"/>
</dbReference>
<feature type="repeat" description="ANK" evidence="3">
    <location>
        <begin position="549"/>
        <end position="583"/>
    </location>
</feature>
<gene>
    <name evidence="5" type="ORF">NAEGRDRAFT_78351</name>
</gene>
<accession>D2V2Z4</accession>
<proteinExistence type="predicted"/>
<dbReference type="PANTHER" id="PTHR24193">
    <property type="entry name" value="ANKYRIN REPEAT PROTEIN"/>
    <property type="match status" value="1"/>
</dbReference>
<dbReference type="eggNOG" id="KOG4177">
    <property type="taxonomic scope" value="Eukaryota"/>
</dbReference>
<dbReference type="InterPro" id="IPR011993">
    <property type="entry name" value="PH-like_dom_sf"/>
</dbReference>
<dbReference type="VEuPathDB" id="AmoebaDB:NAEGRDRAFT_78351"/>
<dbReference type="InterPro" id="IPR050663">
    <property type="entry name" value="Ankyrin-SOCS_Box"/>
</dbReference>
<feature type="repeat" description="ANK" evidence="3">
    <location>
        <begin position="417"/>
        <end position="449"/>
    </location>
</feature>
<keyword evidence="2 3" id="KW-0040">ANK repeat</keyword>
<dbReference type="Pfam" id="PF13637">
    <property type="entry name" value="Ank_4"/>
    <property type="match status" value="1"/>
</dbReference>
<dbReference type="OrthoDB" id="194358at2759"/>
<sequence>MGYEELIQQKRIESCLKKLKAGFTCLKHGRYGSPHQRTVYVNSTVDKVMWKDEKDKKSSEPLSSFVKMQKGTDTPVFKRKKDVKEELCFSLVGDDRTLDLEFTKSEDRDFWYDVFQSILRYFRQKTHGLTSMEKEAEKDLQVLAKRWNFDIESNNWKFSKFLTKGTVFEESDYITLGRALSGNNSLETLELTELKMVDSLFMKAFGSLKSSLRGLTSLILSNNDLSDEAASAIALMVKDCKKLTLLDLSRNVITDQGFEDIAHAIESNPSLKTIIFDDNQVSDAGALVVCECIPHSKLEKLTLNDNNISNEGAKQLAILLKKKQPLKHLELARNSIQFPEPGDDDESLELAASLLEAVDTDNYASLLLTSLEGADPNCQSEEDGKSPLHVASIRGDRLMLDYLIEHPYIDINTQDDHKKTPLYYAMFLKQFEIAKLLLDKGADFKIPDENNRTILHIAAELGCKAICKDLLDKFGDDWKALTNDKMTPLHFACKYSQKDVASLLLERDLKEMEKSRKDIAQDDNSSPPSTSSTQTISSELLYTNCQDTLGRTALHYVLMAQEPDVELAKMLVRFGSDISIIDNVGRTPLHNIPENLKQILLSETRHFMARKFSI</sequence>
<dbReference type="Pfam" id="PF13516">
    <property type="entry name" value="LRR_6"/>
    <property type="match status" value="4"/>
</dbReference>
<dbReference type="EMBL" id="GG738850">
    <property type="protein sequence ID" value="EFC48537.1"/>
    <property type="molecule type" value="Genomic_DNA"/>
</dbReference>
<dbReference type="InterPro" id="IPR032675">
    <property type="entry name" value="LRR_dom_sf"/>
</dbReference>
<dbReference type="PANTHER" id="PTHR24193:SF121">
    <property type="entry name" value="ADA2A-CONTAINING COMPLEX COMPONENT 3, ISOFORM D"/>
    <property type="match status" value="1"/>
</dbReference>
<dbReference type="Gene3D" id="2.30.29.30">
    <property type="entry name" value="Pleckstrin-homology domain (PH domain)/Phosphotyrosine-binding domain (PTB)"/>
    <property type="match status" value="1"/>
</dbReference>
<dbReference type="InParanoid" id="D2V2Z4"/>